<keyword evidence="3" id="KW-1185">Reference proteome</keyword>
<evidence type="ECO:0000313" key="2">
    <source>
        <dbReference type="EMBL" id="KNX43196.1"/>
    </source>
</evidence>
<dbReference type="InterPro" id="IPR018762">
    <property type="entry name" value="ChpT_C"/>
</dbReference>
<gene>
    <name evidence="2" type="ORF">ROTO_03270</name>
</gene>
<dbReference type="PATRIC" id="fig|74031.6.peg.332"/>
<accession>A0A0L6CZR5</accession>
<evidence type="ECO:0000313" key="3">
    <source>
        <dbReference type="Proteomes" id="UP000037046"/>
    </source>
</evidence>
<comment type="caution">
    <text evidence="2">The sequence shown here is derived from an EMBL/GenBank/DDBJ whole genome shotgun (WGS) entry which is preliminary data.</text>
</comment>
<feature type="domain" description="Histidine phosphotransferase ChpT C-terminal" evidence="1">
    <location>
        <begin position="78"/>
        <end position="190"/>
    </location>
</feature>
<dbReference type="Proteomes" id="UP000037046">
    <property type="component" value="Unassembled WGS sequence"/>
</dbReference>
<name>A0A0L6CZR5_9RHOB</name>
<organism evidence="2 3">
    <name type="scientific">Roseovarius tolerans</name>
    <dbReference type="NCBI Taxonomy" id="74031"/>
    <lineage>
        <taxon>Bacteria</taxon>
        <taxon>Pseudomonadati</taxon>
        <taxon>Pseudomonadota</taxon>
        <taxon>Alphaproteobacteria</taxon>
        <taxon>Rhodobacterales</taxon>
        <taxon>Roseobacteraceae</taxon>
        <taxon>Roseovarius</taxon>
    </lineage>
</organism>
<dbReference type="Gene3D" id="3.30.565.10">
    <property type="entry name" value="Histidine kinase-like ATPase, C-terminal domain"/>
    <property type="match status" value="1"/>
</dbReference>
<dbReference type="STRING" id="74031.SAMN04488077_13011"/>
<sequence>MVQDDPALSALIGSRICHDLASPLGAIANGLELLSLSGLGKSAELTLIQDSLRGAVATLDLSRLAFGRAEPGDMLDAHDLHGTLAAYYANRPRMALDWQVTGPISRLHAQIIVLLCLGVERALPRGGQLRATGAHPRIEVSALGDTLTPDLALWERMKSGKALPAPDPRTAQFNMLHYCLAVQGLTLDHRLTDGAFTVAV</sequence>
<dbReference type="InterPro" id="IPR036890">
    <property type="entry name" value="HATPase_C_sf"/>
</dbReference>
<protein>
    <recommendedName>
        <fullName evidence="1">Histidine phosphotransferase ChpT C-terminal domain-containing protein</fullName>
    </recommendedName>
</protein>
<dbReference type="Gene3D" id="1.10.287.130">
    <property type="match status" value="1"/>
</dbReference>
<reference evidence="3" key="1">
    <citation type="submission" date="2015-07" db="EMBL/GenBank/DDBJ databases">
        <title>Draft Genome Sequence of Roseovarius tolerans EL-164, a producer of N-Acylated Alanine Methyl Esters (NAMEs).</title>
        <authorList>
            <person name="Voget S."/>
            <person name="Bruns H."/>
            <person name="Wagner-Doebler I."/>
            <person name="Schulz S."/>
            <person name="Daniel R."/>
        </authorList>
    </citation>
    <scope>NUCLEOTIDE SEQUENCE [LARGE SCALE GENOMIC DNA]</scope>
    <source>
        <strain evidence="3">EL-164</strain>
    </source>
</reference>
<dbReference type="EMBL" id="LGVV01000002">
    <property type="protein sequence ID" value="KNX43196.1"/>
    <property type="molecule type" value="Genomic_DNA"/>
</dbReference>
<proteinExistence type="predicted"/>
<evidence type="ECO:0000259" key="1">
    <source>
        <dbReference type="Pfam" id="PF10090"/>
    </source>
</evidence>
<dbReference type="Pfam" id="PF10090">
    <property type="entry name" value="HPTransfase"/>
    <property type="match status" value="1"/>
</dbReference>
<dbReference type="AlphaFoldDB" id="A0A0L6CZR5"/>